<organism evidence="1 2">
    <name type="scientific">Dermacentor silvarum</name>
    <name type="common">Tick</name>
    <dbReference type="NCBI Taxonomy" id="543639"/>
    <lineage>
        <taxon>Eukaryota</taxon>
        <taxon>Metazoa</taxon>
        <taxon>Ecdysozoa</taxon>
        <taxon>Arthropoda</taxon>
        <taxon>Chelicerata</taxon>
        <taxon>Arachnida</taxon>
        <taxon>Acari</taxon>
        <taxon>Parasitiformes</taxon>
        <taxon>Ixodida</taxon>
        <taxon>Ixodoidea</taxon>
        <taxon>Ixodidae</taxon>
        <taxon>Rhipicephalinae</taxon>
        <taxon>Dermacentor</taxon>
    </lineage>
</organism>
<evidence type="ECO:0000313" key="1">
    <source>
        <dbReference type="EMBL" id="KAH7949062.1"/>
    </source>
</evidence>
<dbReference type="Proteomes" id="UP000821865">
    <property type="component" value="Chromosome 5"/>
</dbReference>
<keyword evidence="2" id="KW-1185">Reference proteome</keyword>
<sequence length="98" mass="11028">MAVKIEKMRLPPQIQHPHVACRFRRSLVGSVQNERQRNAAVGVLRRQFSNNTGDFLQFAVCSVCKEAPTSGKVPVMSVSNGYRYPPKPEHLRALNPVE</sequence>
<comment type="caution">
    <text evidence="1">The sequence shown here is derived from an EMBL/GenBank/DDBJ whole genome shotgun (WGS) entry which is preliminary data.</text>
</comment>
<reference evidence="1" key="1">
    <citation type="submission" date="2020-05" db="EMBL/GenBank/DDBJ databases">
        <title>Large-scale comparative analyses of tick genomes elucidate their genetic diversity and vector capacities.</title>
        <authorList>
            <person name="Jia N."/>
            <person name="Wang J."/>
            <person name="Shi W."/>
            <person name="Du L."/>
            <person name="Sun Y."/>
            <person name="Zhan W."/>
            <person name="Jiang J."/>
            <person name="Wang Q."/>
            <person name="Zhang B."/>
            <person name="Ji P."/>
            <person name="Sakyi L.B."/>
            <person name="Cui X."/>
            <person name="Yuan T."/>
            <person name="Jiang B."/>
            <person name="Yang W."/>
            <person name="Lam T.T.-Y."/>
            <person name="Chang Q."/>
            <person name="Ding S."/>
            <person name="Wang X."/>
            <person name="Zhu J."/>
            <person name="Ruan X."/>
            <person name="Zhao L."/>
            <person name="Wei J."/>
            <person name="Que T."/>
            <person name="Du C."/>
            <person name="Cheng J."/>
            <person name="Dai P."/>
            <person name="Han X."/>
            <person name="Huang E."/>
            <person name="Gao Y."/>
            <person name="Liu J."/>
            <person name="Shao H."/>
            <person name="Ye R."/>
            <person name="Li L."/>
            <person name="Wei W."/>
            <person name="Wang X."/>
            <person name="Wang C."/>
            <person name="Yang T."/>
            <person name="Huo Q."/>
            <person name="Li W."/>
            <person name="Guo W."/>
            <person name="Chen H."/>
            <person name="Zhou L."/>
            <person name="Ni X."/>
            <person name="Tian J."/>
            <person name="Zhou Y."/>
            <person name="Sheng Y."/>
            <person name="Liu T."/>
            <person name="Pan Y."/>
            <person name="Xia L."/>
            <person name="Li J."/>
            <person name="Zhao F."/>
            <person name="Cao W."/>
        </authorList>
    </citation>
    <scope>NUCLEOTIDE SEQUENCE</scope>
    <source>
        <strain evidence="1">Dsil-2018</strain>
    </source>
</reference>
<dbReference type="EMBL" id="CM023474">
    <property type="protein sequence ID" value="KAH7949062.1"/>
    <property type="molecule type" value="Genomic_DNA"/>
</dbReference>
<accession>A0ACB8CPW5</accession>
<protein>
    <submittedName>
        <fullName evidence="1">Uncharacterized protein</fullName>
    </submittedName>
</protein>
<name>A0ACB8CPW5_DERSI</name>
<evidence type="ECO:0000313" key="2">
    <source>
        <dbReference type="Proteomes" id="UP000821865"/>
    </source>
</evidence>
<proteinExistence type="predicted"/>
<gene>
    <name evidence="1" type="ORF">HPB49_004632</name>
</gene>